<name>A0ABU4P5B7_AZOBR</name>
<comment type="caution">
    <text evidence="2">The sequence shown here is derived from an EMBL/GenBank/DDBJ whole genome shotgun (WGS) entry which is preliminary data.</text>
</comment>
<feature type="domain" description="Resolvase/invertase-type recombinase catalytic" evidence="1">
    <location>
        <begin position="13"/>
        <end position="105"/>
    </location>
</feature>
<keyword evidence="3" id="KW-1185">Reference proteome</keyword>
<organism evidence="2 3">
    <name type="scientific">Azospirillum brasilense</name>
    <dbReference type="NCBI Taxonomy" id="192"/>
    <lineage>
        <taxon>Bacteria</taxon>
        <taxon>Pseudomonadati</taxon>
        <taxon>Pseudomonadota</taxon>
        <taxon>Alphaproteobacteria</taxon>
        <taxon>Rhodospirillales</taxon>
        <taxon>Azospirillaceae</taxon>
        <taxon>Azospirillum</taxon>
    </lineage>
</organism>
<dbReference type="InterPro" id="IPR050639">
    <property type="entry name" value="SSR_resolvase"/>
</dbReference>
<evidence type="ECO:0000259" key="1">
    <source>
        <dbReference type="PROSITE" id="PS51736"/>
    </source>
</evidence>
<evidence type="ECO:0000313" key="2">
    <source>
        <dbReference type="EMBL" id="MDX5952413.1"/>
    </source>
</evidence>
<gene>
    <name evidence="2" type="ORF">SIM66_14595</name>
</gene>
<dbReference type="PANTHER" id="PTHR30461:SF23">
    <property type="entry name" value="DNA RECOMBINASE-RELATED"/>
    <property type="match status" value="1"/>
</dbReference>
<dbReference type="EMBL" id="JAWXYC010000004">
    <property type="protein sequence ID" value="MDX5952413.1"/>
    <property type="molecule type" value="Genomic_DNA"/>
</dbReference>
<dbReference type="InterPro" id="IPR006119">
    <property type="entry name" value="Resolv_N"/>
</dbReference>
<dbReference type="Gene3D" id="3.40.50.1390">
    <property type="entry name" value="Resolvase, N-terminal catalytic domain"/>
    <property type="match status" value="1"/>
</dbReference>
<proteinExistence type="predicted"/>
<dbReference type="Pfam" id="PF00239">
    <property type="entry name" value="Resolvase"/>
    <property type="match status" value="1"/>
</dbReference>
<sequence length="105" mass="11116">MSPKITADHLGRGAAIYVRQSTPGQLINHTESRQRQYALADAARTAGFVDVMIIDEDLGRSGSGFESRPGFQKLVAAVCAGTVGAVYLHRGFAAGPQWPGLAPPH</sequence>
<dbReference type="RefSeq" id="WP_246203299.1">
    <property type="nucleotide sequence ID" value="NZ_CP012914.1"/>
</dbReference>
<dbReference type="GeneID" id="79396046"/>
<reference evidence="2 3" key="1">
    <citation type="submission" date="2023-11" db="EMBL/GenBank/DDBJ databases">
        <title>MicrobeMod: A computational toolkit for identifying prokaryotic methylation and restriction-modification with nanopore sequencing.</title>
        <authorList>
            <person name="Crits-Christoph A."/>
            <person name="Kang S.C."/>
            <person name="Lee H."/>
            <person name="Ostrov N."/>
        </authorList>
    </citation>
    <scope>NUCLEOTIDE SEQUENCE [LARGE SCALE GENOMIC DNA]</scope>
    <source>
        <strain evidence="2 3">ATCC 29145</strain>
    </source>
</reference>
<dbReference type="SUPFAM" id="SSF53041">
    <property type="entry name" value="Resolvase-like"/>
    <property type="match status" value="1"/>
</dbReference>
<dbReference type="InterPro" id="IPR036162">
    <property type="entry name" value="Resolvase-like_N_sf"/>
</dbReference>
<dbReference type="CDD" id="cd00338">
    <property type="entry name" value="Ser_Recombinase"/>
    <property type="match status" value="1"/>
</dbReference>
<accession>A0ABU4P5B7</accession>
<dbReference type="PANTHER" id="PTHR30461">
    <property type="entry name" value="DNA-INVERTASE FROM LAMBDOID PROPHAGE"/>
    <property type="match status" value="1"/>
</dbReference>
<protein>
    <submittedName>
        <fullName evidence="2">Recombinase family protein</fullName>
    </submittedName>
</protein>
<dbReference type="Proteomes" id="UP001277471">
    <property type="component" value="Unassembled WGS sequence"/>
</dbReference>
<evidence type="ECO:0000313" key="3">
    <source>
        <dbReference type="Proteomes" id="UP001277471"/>
    </source>
</evidence>
<dbReference type="PROSITE" id="PS51736">
    <property type="entry name" value="RECOMBINASES_3"/>
    <property type="match status" value="1"/>
</dbReference>